<feature type="domain" description="Sec7/BIG1-like C-terminal" evidence="3">
    <location>
        <begin position="697"/>
        <end position="888"/>
    </location>
</feature>
<evidence type="ECO:0000313" key="4">
    <source>
        <dbReference type="EMBL" id="ETO03250.1"/>
    </source>
</evidence>
<dbReference type="PANTHER" id="PTHR10663">
    <property type="entry name" value="GUANYL-NUCLEOTIDE EXCHANGE FACTOR"/>
    <property type="match status" value="1"/>
</dbReference>
<protein>
    <submittedName>
        <fullName evidence="4">Uncharacterized protein</fullName>
    </submittedName>
</protein>
<feature type="compositionally biased region" description="Basic and acidic residues" evidence="1">
    <location>
        <begin position="494"/>
        <end position="507"/>
    </location>
</feature>
<evidence type="ECO:0000259" key="3">
    <source>
        <dbReference type="Pfam" id="PF20252"/>
    </source>
</evidence>
<comment type="caution">
    <text evidence="4">The sequence shown here is derived from an EMBL/GenBank/DDBJ whole genome shotgun (WGS) entry which is preliminary data.</text>
</comment>
<feature type="region of interest" description="Disordered" evidence="1">
    <location>
        <begin position="441"/>
        <end position="462"/>
    </location>
</feature>
<organism evidence="4 5">
    <name type="scientific">Reticulomyxa filosa</name>
    <dbReference type="NCBI Taxonomy" id="46433"/>
    <lineage>
        <taxon>Eukaryota</taxon>
        <taxon>Sar</taxon>
        <taxon>Rhizaria</taxon>
        <taxon>Retaria</taxon>
        <taxon>Foraminifera</taxon>
        <taxon>Monothalamids</taxon>
        <taxon>Reticulomyxidae</taxon>
        <taxon>Reticulomyxa</taxon>
    </lineage>
</organism>
<dbReference type="Pfam" id="PF20252">
    <property type="entry name" value="BIG2_C"/>
    <property type="match status" value="1"/>
</dbReference>
<dbReference type="Pfam" id="PF09324">
    <property type="entry name" value="Sec7-like_HDS"/>
    <property type="match status" value="1"/>
</dbReference>
<feature type="region of interest" description="Disordered" evidence="1">
    <location>
        <begin position="490"/>
        <end position="520"/>
    </location>
</feature>
<dbReference type="EMBL" id="ASPP01033842">
    <property type="protein sequence ID" value="ETO03250.1"/>
    <property type="molecule type" value="Genomic_DNA"/>
</dbReference>
<keyword evidence="5" id="KW-1185">Reference proteome</keyword>
<gene>
    <name evidence="4" type="ORF">RFI_34162</name>
</gene>
<feature type="domain" description="Mon2/Sec7/BIG1-like HDS" evidence="2">
    <location>
        <begin position="103"/>
        <end position="183"/>
    </location>
</feature>
<dbReference type="OrthoDB" id="18431at2759"/>
<evidence type="ECO:0000313" key="5">
    <source>
        <dbReference type="Proteomes" id="UP000023152"/>
    </source>
</evidence>
<evidence type="ECO:0000256" key="1">
    <source>
        <dbReference type="SAM" id="MobiDB-lite"/>
    </source>
</evidence>
<dbReference type="InterPro" id="IPR046455">
    <property type="entry name" value="Sec7/BIG1-like_C"/>
</dbReference>
<dbReference type="AlphaFoldDB" id="X6LR71"/>
<dbReference type="SUPFAM" id="SSF48371">
    <property type="entry name" value="ARM repeat"/>
    <property type="match status" value="1"/>
</dbReference>
<dbReference type="PANTHER" id="PTHR10663:SF375">
    <property type="entry name" value="LD29171P"/>
    <property type="match status" value="1"/>
</dbReference>
<dbReference type="InterPro" id="IPR015403">
    <property type="entry name" value="Mon2/Sec7/BIG1-like_HDS"/>
</dbReference>
<evidence type="ECO:0000259" key="2">
    <source>
        <dbReference type="Pfam" id="PF09324"/>
    </source>
</evidence>
<sequence>MRSFTLWSTCAVFREKNCQVKPVPEYSVFKRLLKLQYKSEISDISVCMYSIFQCIAHYNMDRIRFVWLRIWKILAEHFCFAGTHSNFHISLSAIDSLRQLADKFLEKDELSNFNFQKDFLKPFQVIILGTSSSDVRELVVQCMARLIKSRYRNIQSGWKCVFAVLGAAAHDRNEQLVISCYDTMVATLDLYFPMIERVSTHPLSHLTEDEVTTTTDMKMVGTSLNEEDVPPSVSISTNVALGDSRSGGVVSAESVRRLKLLRIDALSDCVDILIAFVQNRFTDLSTSAIDYLSKTAQYLFDSDHYLPLDPSLATNLQESEMQWTSSASNEGGHSMVQVSNSLTGGTPDMGRPLIKAWFLCLLGLSKAVNDHRLEVRTHALTVMFRLLRAQGGSFDGLMWTRIFQRLIFPVFAELRSSQGTLVVPASGEFAVDLKPLMKASSNVGNGRNNGNGDDDDDDESNLGQIRSTRLSTRHSEDAIHSGNHHSSTILTSFERSRRGSTGEEACKNQRTRSQSISEHPDDTLVTKVSMQSTIYEEYTWLETTCHPALSAMVELFNQFFNVTQVLLHDVLSLLTRFALFVCVCMIMLQRQYVEASQIGLQCLTRLIEANSIRFTTNHWSVIIAAVMQALHHALPHGLRSKASKRYPQSEQKDSSQENHKPKVIFFLLNVLDSHKTPPPDALLMGSKELVVLSESVLKLLQLLRQTFQSSLLLLTIHQCVEILNGVEQVQEFAMTLTRDAELMDHLTAFSGIFLLFEISTTEPPEHAIPVLLYRIEADAALCRLSMLCQCKSNGKRGSTVIKARDIKQLAEYRLIPLGIQLIQLLHIRERKQARSQSDIQYLLPVVVAFLQLLLNKESFPDNEFQSKLNTLFPYLVKVIECQNQQVRTFTFFFFFYGIPKKIMTIVEWNSKQNKD</sequence>
<dbReference type="InterPro" id="IPR016024">
    <property type="entry name" value="ARM-type_fold"/>
</dbReference>
<dbReference type="Proteomes" id="UP000023152">
    <property type="component" value="Unassembled WGS sequence"/>
</dbReference>
<reference evidence="4 5" key="1">
    <citation type="journal article" date="2013" name="Curr. Biol.">
        <title>The Genome of the Foraminiferan Reticulomyxa filosa.</title>
        <authorList>
            <person name="Glockner G."/>
            <person name="Hulsmann N."/>
            <person name="Schleicher M."/>
            <person name="Noegel A.A."/>
            <person name="Eichinger L."/>
            <person name="Gallinger C."/>
            <person name="Pawlowski J."/>
            <person name="Sierra R."/>
            <person name="Euteneuer U."/>
            <person name="Pillet L."/>
            <person name="Moustafa A."/>
            <person name="Platzer M."/>
            <person name="Groth M."/>
            <person name="Szafranski K."/>
            <person name="Schliwa M."/>
        </authorList>
    </citation>
    <scope>NUCLEOTIDE SEQUENCE [LARGE SCALE GENOMIC DNA]</scope>
</reference>
<name>X6LR71_RETFI</name>
<accession>X6LR71</accession>
<proteinExistence type="predicted"/>